<evidence type="ECO:0000256" key="3">
    <source>
        <dbReference type="ARBA" id="ARBA00022692"/>
    </source>
</evidence>
<dbReference type="PANTHER" id="PTHR11266">
    <property type="entry name" value="PEROXISOMAL MEMBRANE PROTEIN 2, PXMP2 MPV17"/>
    <property type="match status" value="1"/>
</dbReference>
<evidence type="ECO:0000313" key="8">
    <source>
        <dbReference type="Proteomes" id="UP000289323"/>
    </source>
</evidence>
<evidence type="ECO:0000256" key="1">
    <source>
        <dbReference type="ARBA" id="ARBA00004141"/>
    </source>
</evidence>
<proteinExistence type="inferred from homology"/>
<sequence length="231" mass="24883">MPAPIVTATVQTAVISAVSNIIAQAISARQTNTPLTLDPLPIFQYTLFALLSTPPNFLWQELLESSFPAYHQPQPITTTTTTDVVEAKRVEPAAPPAAPPRLNVRHTLLKTALDQTVGAAVNTLLFSLFMHGIRQGMGHHYRGAGGNEEAVVGWAALLGGGDVVRLGAVSWPVVWARARGEFWDLIRAGWRFWPLVSLVNYVFLTSVGARSLAGALAGLAWGVYISLYTGK</sequence>
<dbReference type="Proteomes" id="UP000289323">
    <property type="component" value="Unassembled WGS sequence"/>
</dbReference>
<comment type="subcellular location">
    <subcellularLocation>
        <location evidence="1">Membrane</location>
        <topology evidence="1">Multi-pass membrane protein</topology>
    </subcellularLocation>
</comment>
<comment type="similarity">
    <text evidence="2 6">Belongs to the peroxisomal membrane protein PXMP2/4 family.</text>
</comment>
<keyword evidence="4" id="KW-1133">Transmembrane helix</keyword>
<keyword evidence="3" id="KW-0812">Transmembrane</keyword>
<dbReference type="EMBL" id="OUUZ01000001">
    <property type="protein sequence ID" value="SPQ19058.1"/>
    <property type="molecule type" value="Genomic_DNA"/>
</dbReference>
<dbReference type="PANTHER" id="PTHR11266:SF80">
    <property type="entry name" value="PEROXISOMAL MEMBRANE PROTEIN 2"/>
    <property type="match status" value="1"/>
</dbReference>
<organism evidence="7 8">
    <name type="scientific">Thermothielavioides terrestris</name>
    <dbReference type="NCBI Taxonomy" id="2587410"/>
    <lineage>
        <taxon>Eukaryota</taxon>
        <taxon>Fungi</taxon>
        <taxon>Dikarya</taxon>
        <taxon>Ascomycota</taxon>
        <taxon>Pezizomycotina</taxon>
        <taxon>Sordariomycetes</taxon>
        <taxon>Sordariomycetidae</taxon>
        <taxon>Sordariales</taxon>
        <taxon>Chaetomiaceae</taxon>
        <taxon>Thermothielavioides</taxon>
    </lineage>
</organism>
<evidence type="ECO:0000256" key="6">
    <source>
        <dbReference type="RuleBase" id="RU363053"/>
    </source>
</evidence>
<dbReference type="InterPro" id="IPR007248">
    <property type="entry name" value="Mpv17_PMP22"/>
</dbReference>
<accession>A0A446B9F8</accession>
<name>A0A446B9F8_9PEZI</name>
<keyword evidence="5" id="KW-0472">Membrane</keyword>
<dbReference type="AlphaFoldDB" id="A0A446B9F8"/>
<evidence type="ECO:0000256" key="2">
    <source>
        <dbReference type="ARBA" id="ARBA00006824"/>
    </source>
</evidence>
<evidence type="ECO:0000256" key="5">
    <source>
        <dbReference type="ARBA" id="ARBA00023136"/>
    </source>
</evidence>
<reference evidence="7 8" key="1">
    <citation type="submission" date="2018-04" db="EMBL/GenBank/DDBJ databases">
        <authorList>
            <person name="Huttner S."/>
            <person name="Dainat J."/>
        </authorList>
    </citation>
    <scope>NUCLEOTIDE SEQUENCE [LARGE SCALE GENOMIC DNA]</scope>
</reference>
<gene>
    <name evidence="7" type="ORF">TT172_LOCUS1477</name>
</gene>
<protein>
    <submittedName>
        <fullName evidence="7">5c5aca05-7299-4c69-b917-73157ee039aa</fullName>
    </submittedName>
</protein>
<evidence type="ECO:0000313" key="7">
    <source>
        <dbReference type="EMBL" id="SPQ19058.1"/>
    </source>
</evidence>
<evidence type="ECO:0000256" key="4">
    <source>
        <dbReference type="ARBA" id="ARBA00022989"/>
    </source>
</evidence>
<dbReference type="GO" id="GO:0005778">
    <property type="term" value="C:peroxisomal membrane"/>
    <property type="evidence" value="ECO:0007669"/>
    <property type="project" value="TreeGrafter"/>
</dbReference>
<dbReference type="Pfam" id="PF04117">
    <property type="entry name" value="Mpv17_PMP22"/>
    <property type="match status" value="1"/>
</dbReference>